<name>A0AC35GWZ3_9BILA</name>
<proteinExistence type="predicted"/>
<reference evidence="2" key="1">
    <citation type="submission" date="2022-11" db="UniProtKB">
        <authorList>
            <consortium name="WormBaseParasite"/>
        </authorList>
    </citation>
    <scope>IDENTIFICATION</scope>
</reference>
<evidence type="ECO:0000313" key="2">
    <source>
        <dbReference type="WBParaSite" id="PS1159_v2.g9654.t1"/>
    </source>
</evidence>
<accession>A0AC35GWZ3</accession>
<organism evidence="1 2">
    <name type="scientific">Panagrolaimus sp. PS1159</name>
    <dbReference type="NCBI Taxonomy" id="55785"/>
    <lineage>
        <taxon>Eukaryota</taxon>
        <taxon>Metazoa</taxon>
        <taxon>Ecdysozoa</taxon>
        <taxon>Nematoda</taxon>
        <taxon>Chromadorea</taxon>
        <taxon>Rhabditida</taxon>
        <taxon>Tylenchina</taxon>
        <taxon>Panagrolaimomorpha</taxon>
        <taxon>Panagrolaimoidea</taxon>
        <taxon>Panagrolaimidae</taxon>
        <taxon>Panagrolaimus</taxon>
    </lineage>
</organism>
<dbReference type="WBParaSite" id="PS1159_v2.g9654.t1">
    <property type="protein sequence ID" value="PS1159_v2.g9654.t1"/>
    <property type="gene ID" value="PS1159_v2.g9654"/>
</dbReference>
<sequence length="392" mass="44382">MSDNDMSAPVVAFRKVGTKKKQQAIRKRDAPKSEDSGSSSGVDSDTITGASSAAKRLAKKRSKMTQSTRKRETINEDSSSGSDSEQEVESQKNNKLEIDVKYSSAGLNKSGPNDMGATARTEHDTDYNADSQAQFERIQKILTQRAKEEQEGGTALKGERLYQGQAMYGATLQKDTAKGNAKSGLNRLGPIRATQYMRASVRWDYAPDICKDYKETGFCTFGDSCKFMHDRGDYKHGWELERDWEEGKLKESKDDEYLVTSEEDNDDDDDLPFACFVCRQEFKFPVSTKCNHYFCESCAVAKCKIRCAVCNEKTDGQFNVAKTLLKKLKERKERQEKKPHEDSDLEEDETDDLPPETVMENAEEPNDDEEEHDIEELQEMASDNEQKKDDDE</sequence>
<protein>
    <submittedName>
        <fullName evidence="2">Uncharacterized protein</fullName>
    </submittedName>
</protein>
<dbReference type="Proteomes" id="UP000887580">
    <property type="component" value="Unplaced"/>
</dbReference>
<evidence type="ECO:0000313" key="1">
    <source>
        <dbReference type="Proteomes" id="UP000887580"/>
    </source>
</evidence>